<keyword evidence="5" id="KW-0677">Repeat</keyword>
<dbReference type="CDD" id="cd14342">
    <property type="entry name" value="UBA_TAP-C"/>
    <property type="match status" value="1"/>
</dbReference>
<evidence type="ECO:0000256" key="3">
    <source>
        <dbReference type="ARBA" id="ARBA00022448"/>
    </source>
</evidence>
<evidence type="ECO:0000259" key="9">
    <source>
        <dbReference type="PROSITE" id="PS50177"/>
    </source>
</evidence>
<dbReference type="SUPFAM" id="SSF54928">
    <property type="entry name" value="RNA-binding domain, RBD"/>
    <property type="match status" value="1"/>
</dbReference>
<dbReference type="PANTHER" id="PTHR10662">
    <property type="entry name" value="NUCLEAR RNA EXPORT FACTOR"/>
    <property type="match status" value="1"/>
</dbReference>
<comment type="subcellular location">
    <subcellularLocation>
        <location evidence="1">Nucleus</location>
        <location evidence="1">Nucleoplasm</location>
    </subcellularLocation>
</comment>
<dbReference type="Pfam" id="PF22602">
    <property type="entry name" value="NXF_NTF2"/>
    <property type="match status" value="1"/>
</dbReference>
<keyword evidence="4" id="KW-0433">Leucine-rich repeat</keyword>
<dbReference type="InterPro" id="IPR002075">
    <property type="entry name" value="NTF2_dom"/>
</dbReference>
<dbReference type="Gene3D" id="3.30.70.330">
    <property type="match status" value="1"/>
</dbReference>
<dbReference type="InterPro" id="IPR032710">
    <property type="entry name" value="NTF2-like_dom_sf"/>
</dbReference>
<accession>A0A2A2LLI6</accession>
<feature type="region of interest" description="Disordered" evidence="8">
    <location>
        <begin position="1"/>
        <end position="59"/>
    </location>
</feature>
<dbReference type="InterPro" id="IPR057125">
    <property type="entry name" value="NXF1/2/3/5-like_LRR"/>
</dbReference>
<dbReference type="SMART" id="SM00804">
    <property type="entry name" value="TAP_C"/>
    <property type="match status" value="1"/>
</dbReference>
<dbReference type="InterPro" id="IPR001611">
    <property type="entry name" value="Leu-rich_rpt"/>
</dbReference>
<dbReference type="InterPro" id="IPR032675">
    <property type="entry name" value="LRR_dom_sf"/>
</dbReference>
<keyword evidence="12" id="KW-1185">Reference proteome</keyword>
<evidence type="ECO:0000256" key="8">
    <source>
        <dbReference type="SAM" id="MobiDB-lite"/>
    </source>
</evidence>
<dbReference type="PROSITE" id="PS50177">
    <property type="entry name" value="NTF2_DOMAIN"/>
    <property type="match status" value="1"/>
</dbReference>
<dbReference type="Gene3D" id="3.10.450.50">
    <property type="match status" value="1"/>
</dbReference>
<evidence type="ECO:0000259" key="10">
    <source>
        <dbReference type="PROSITE" id="PS51281"/>
    </source>
</evidence>
<dbReference type="FunFam" id="1.10.8.10:FF:000018">
    <property type="entry name" value="Nuclear RNA export factor 1"/>
    <property type="match status" value="1"/>
</dbReference>
<organism evidence="11 12">
    <name type="scientific">Diploscapter pachys</name>
    <dbReference type="NCBI Taxonomy" id="2018661"/>
    <lineage>
        <taxon>Eukaryota</taxon>
        <taxon>Metazoa</taxon>
        <taxon>Ecdysozoa</taxon>
        <taxon>Nematoda</taxon>
        <taxon>Chromadorea</taxon>
        <taxon>Rhabditida</taxon>
        <taxon>Rhabditina</taxon>
        <taxon>Rhabditomorpha</taxon>
        <taxon>Rhabditoidea</taxon>
        <taxon>Rhabditidae</taxon>
        <taxon>Diploscapter</taxon>
    </lineage>
</organism>
<dbReference type="SUPFAM" id="SSF46934">
    <property type="entry name" value="UBA-like"/>
    <property type="match status" value="1"/>
</dbReference>
<feature type="domain" description="TAP-C" evidence="10">
    <location>
        <begin position="584"/>
        <end position="637"/>
    </location>
</feature>
<dbReference type="EMBL" id="LIAE01006610">
    <property type="protein sequence ID" value="PAV87020.1"/>
    <property type="molecule type" value="Genomic_DNA"/>
</dbReference>
<evidence type="ECO:0000313" key="12">
    <source>
        <dbReference type="Proteomes" id="UP000218231"/>
    </source>
</evidence>
<dbReference type="FunFam" id="3.80.10.10:FF:000384">
    <property type="entry name" value="Nuclear RNA export factor 1"/>
    <property type="match status" value="1"/>
</dbReference>
<dbReference type="PROSITE" id="PS51281">
    <property type="entry name" value="TAP_C"/>
    <property type="match status" value="1"/>
</dbReference>
<dbReference type="OrthoDB" id="25872at2759"/>
<protein>
    <recommendedName>
        <fullName evidence="13">NTF2 domain-containing protein</fullName>
    </recommendedName>
</protein>
<feature type="domain" description="NTF2" evidence="9">
    <location>
        <begin position="363"/>
        <end position="532"/>
    </location>
</feature>
<keyword evidence="3" id="KW-0813">Transport</keyword>
<evidence type="ECO:0000256" key="5">
    <source>
        <dbReference type="ARBA" id="ARBA00022737"/>
    </source>
</evidence>
<name>A0A2A2LLI6_9BILA</name>
<dbReference type="Pfam" id="PF09162">
    <property type="entry name" value="Tap-RNA_bind"/>
    <property type="match status" value="1"/>
</dbReference>
<dbReference type="InterPro" id="IPR012677">
    <property type="entry name" value="Nucleotide-bd_a/b_plait_sf"/>
</dbReference>
<dbReference type="InterPro" id="IPR005637">
    <property type="entry name" value="TAP_C_dom"/>
</dbReference>
<dbReference type="InterPro" id="IPR009060">
    <property type="entry name" value="UBA-like_sf"/>
</dbReference>
<evidence type="ECO:0000256" key="6">
    <source>
        <dbReference type="ARBA" id="ARBA00022816"/>
    </source>
</evidence>
<reference evidence="11 12" key="1">
    <citation type="journal article" date="2017" name="Curr. Biol.">
        <title>Genome architecture and evolution of a unichromosomal asexual nematode.</title>
        <authorList>
            <person name="Fradin H."/>
            <person name="Zegar C."/>
            <person name="Gutwein M."/>
            <person name="Lucas J."/>
            <person name="Kovtun M."/>
            <person name="Corcoran D."/>
            <person name="Baugh L.R."/>
            <person name="Kiontke K."/>
            <person name="Gunsalus K."/>
            <person name="Fitch D.H."/>
            <person name="Piano F."/>
        </authorList>
    </citation>
    <scope>NUCLEOTIDE SEQUENCE [LARGE SCALE GENOMIC DNA]</scope>
    <source>
        <strain evidence="11">PF1309</strain>
    </source>
</reference>
<dbReference type="PROSITE" id="PS51450">
    <property type="entry name" value="LRR"/>
    <property type="match status" value="1"/>
</dbReference>
<dbReference type="GO" id="GO:0003723">
    <property type="term" value="F:RNA binding"/>
    <property type="evidence" value="ECO:0007669"/>
    <property type="project" value="InterPro"/>
</dbReference>
<dbReference type="GO" id="GO:0016973">
    <property type="term" value="P:poly(A)+ mRNA export from nucleus"/>
    <property type="evidence" value="ECO:0007669"/>
    <property type="project" value="TreeGrafter"/>
</dbReference>
<dbReference type="SUPFAM" id="SSF52058">
    <property type="entry name" value="L domain-like"/>
    <property type="match status" value="1"/>
</dbReference>
<dbReference type="GO" id="GO:0005654">
    <property type="term" value="C:nucleoplasm"/>
    <property type="evidence" value="ECO:0007669"/>
    <property type="project" value="UniProtKB-SubCell"/>
</dbReference>
<dbReference type="GO" id="GO:0005737">
    <property type="term" value="C:cytoplasm"/>
    <property type="evidence" value="ECO:0007669"/>
    <property type="project" value="InterPro"/>
</dbReference>
<gene>
    <name evidence="11" type="ORF">WR25_03485</name>
</gene>
<dbReference type="Proteomes" id="UP000218231">
    <property type="component" value="Unassembled WGS sequence"/>
</dbReference>
<dbReference type="PANTHER" id="PTHR10662:SF22">
    <property type="entry name" value="NUCLEAR RNA EXPORT FACTOR 1"/>
    <property type="match status" value="1"/>
</dbReference>
<evidence type="ECO:0000256" key="1">
    <source>
        <dbReference type="ARBA" id="ARBA00004642"/>
    </source>
</evidence>
<dbReference type="InterPro" id="IPR035979">
    <property type="entry name" value="RBD_domain_sf"/>
</dbReference>
<comment type="similarity">
    <text evidence="2">Belongs to the NXF family.</text>
</comment>
<dbReference type="Pfam" id="PF03943">
    <property type="entry name" value="TAP_C"/>
    <property type="match status" value="1"/>
</dbReference>
<dbReference type="Pfam" id="PF24048">
    <property type="entry name" value="LRR_NXF1-5"/>
    <property type="match status" value="1"/>
</dbReference>
<evidence type="ECO:0000256" key="2">
    <source>
        <dbReference type="ARBA" id="ARBA00009285"/>
    </source>
</evidence>
<dbReference type="Gene3D" id="1.10.8.10">
    <property type="entry name" value="DNA helicase RuvA subunit, C-terminal domain"/>
    <property type="match status" value="1"/>
</dbReference>
<dbReference type="STRING" id="2018661.A0A2A2LLI6"/>
<dbReference type="InterPro" id="IPR018222">
    <property type="entry name" value="Nuclear_transport_factor_2_euk"/>
</dbReference>
<keyword evidence="7" id="KW-0539">Nucleus</keyword>
<dbReference type="AlphaFoldDB" id="A0A2A2LLI6"/>
<comment type="caution">
    <text evidence="11">The sequence shown here is derived from an EMBL/GenBank/DDBJ whole genome shotgun (WGS) entry which is preliminary data.</text>
</comment>
<dbReference type="InterPro" id="IPR030217">
    <property type="entry name" value="NXF_fam"/>
</dbReference>
<evidence type="ECO:0000313" key="11">
    <source>
        <dbReference type="EMBL" id="PAV87020.1"/>
    </source>
</evidence>
<keyword evidence="6" id="KW-0509">mRNA transport</keyword>
<dbReference type="SUPFAM" id="SSF54427">
    <property type="entry name" value="NTF2-like"/>
    <property type="match status" value="1"/>
</dbReference>
<dbReference type="InterPro" id="IPR015245">
    <property type="entry name" value="Tap_RNA-bd"/>
</dbReference>
<dbReference type="Gene3D" id="3.80.10.10">
    <property type="entry name" value="Ribonuclease Inhibitor"/>
    <property type="match status" value="1"/>
</dbReference>
<evidence type="ECO:0000256" key="4">
    <source>
        <dbReference type="ARBA" id="ARBA00022614"/>
    </source>
</evidence>
<evidence type="ECO:0008006" key="13">
    <source>
        <dbReference type="Google" id="ProtNLM"/>
    </source>
</evidence>
<evidence type="ECO:0000256" key="7">
    <source>
        <dbReference type="ARBA" id="ARBA00023242"/>
    </source>
</evidence>
<proteinExistence type="inferred from homology"/>
<sequence length="638" mass="72555">MSRNYRPQGGGRMDAKQISRNRGNRYVALDPDIRSNYDDDDEPPTGGPPRRGHGGRNFLDRITGGVLNRRFDRNEHRDRQLVDSGSGFAKNAEVINKIRVKEGKKYDQTWLFKQISHQIEDFKPLLPTYNGRGDLEFFIKSSDTADAIRTISRRIVHRGSGDRIVFNVERATAPWQKLKRNEIDAINKVVDSRYNPEIHALDLKEFAMDKYFLDQDMHMMLNKNNVMLTVIDRIDEKYGAIAALNLSGNRLKILDYAAHLTSVAKFVKVLDISHNQIDSVEQLRKLHGLPISTLFLEGNPICESVNSATQYLSIVHDVFPKCSALDGNPVQPVATLPDLDEIELHKEPILRPGYYGPRGAREMIERFVMEYFESYDGEGGAVTRMRNLVAAYEEQKSQFTLAIMSLKDVGYVRYKDQTSHDIYIRQSHNILREDVWARYRSQRTVRGATAIAFALSKLPITKHYQESFMVDVSLVTTQLMAFTVQGLFEDGTIAKPEVNPEDVPTLNFFSRTFVVAPRGEGAMVIVSDMLYISAILPARLARYKIMLNKAATNPPCEQPLASTSTTSRTNEVTATGFTNEPSLEMKREMALQLSRETGMLPVWSEKCLSDQDWNMDRARQVFQEKRGMIPPEAFAVQL</sequence>